<gene>
    <name evidence="2" type="ORF">LKD23_01920</name>
</gene>
<dbReference type="NCBIfam" id="TIGR03915">
    <property type="entry name" value="SAM_7_link_chp"/>
    <property type="match status" value="1"/>
</dbReference>
<organism evidence="2 3">
    <name type="scientific">Faecalibacterium butyricigenerans</name>
    <dbReference type="NCBI Taxonomy" id="1851427"/>
    <lineage>
        <taxon>Bacteria</taxon>
        <taxon>Bacillati</taxon>
        <taxon>Bacillota</taxon>
        <taxon>Clostridia</taxon>
        <taxon>Eubacteriales</taxon>
        <taxon>Oscillospiraceae</taxon>
        <taxon>Faecalibacterium</taxon>
    </lineage>
</organism>
<sequence>MSGESVVTPPKARKLHDADVVYLYDGSFEGFLCCVFESFVQHEIPFAVWTPQRETATLYPVRDIETDSTKARRVFSSLGKKLGRETEYLVSRDFLSGQEEKELLLIRFLHLAFALGPGTVKRMGHPDVAPLYEMKKSLDWEVDKFQGFVRFEEHDGMLGAVIHPKNYILPLLRGHFCARFPEEDFMIYDAVHQAVLLYQGHEAKLLELAAPLTLPPPSAREQELQALWKQFYDTLEIKARHSEKGRMSHCPKRFWQDMVEMR</sequence>
<dbReference type="InterPro" id="IPR023875">
    <property type="entry name" value="DNA_repair_put"/>
</dbReference>
<accession>A0ABS8F5Q1</accession>
<evidence type="ECO:0000313" key="3">
    <source>
        <dbReference type="Proteomes" id="UP001430637"/>
    </source>
</evidence>
<keyword evidence="3" id="KW-1185">Reference proteome</keyword>
<dbReference type="Proteomes" id="UP001430637">
    <property type="component" value="Unassembled WGS sequence"/>
</dbReference>
<name>A0ABS8F5Q1_9FIRM</name>
<dbReference type="InterPro" id="IPR025404">
    <property type="entry name" value="DUF4130"/>
</dbReference>
<dbReference type="RefSeq" id="WP_227620113.1">
    <property type="nucleotide sequence ID" value="NZ_JAJEQL010000003.1"/>
</dbReference>
<dbReference type="EMBL" id="JAJEQL010000003">
    <property type="protein sequence ID" value="MCC2198529.1"/>
    <property type="molecule type" value="Genomic_DNA"/>
</dbReference>
<evidence type="ECO:0000313" key="2">
    <source>
        <dbReference type="EMBL" id="MCC2198529.1"/>
    </source>
</evidence>
<reference evidence="2" key="1">
    <citation type="submission" date="2021-10" db="EMBL/GenBank/DDBJ databases">
        <title>Anaerobic single-cell dispensing facilitates the cultivation of human gut bacteria.</title>
        <authorList>
            <person name="Afrizal A."/>
        </authorList>
    </citation>
    <scope>NUCLEOTIDE SEQUENCE</scope>
    <source>
        <strain evidence="2">CLA-AA-H233</strain>
    </source>
</reference>
<proteinExistence type="predicted"/>
<comment type="caution">
    <text evidence="2">The sequence shown here is derived from an EMBL/GenBank/DDBJ whole genome shotgun (WGS) entry which is preliminary data.</text>
</comment>
<dbReference type="Pfam" id="PF13566">
    <property type="entry name" value="DUF4130"/>
    <property type="match status" value="1"/>
</dbReference>
<protein>
    <submittedName>
        <fullName evidence="2">TIGR03915 family putative DNA repair protein</fullName>
    </submittedName>
</protein>
<evidence type="ECO:0000259" key="1">
    <source>
        <dbReference type="Pfam" id="PF13566"/>
    </source>
</evidence>
<feature type="domain" description="DUF4130" evidence="1">
    <location>
        <begin position="100"/>
        <end position="260"/>
    </location>
</feature>